<keyword evidence="6" id="KW-0325">Glycoprotein</keyword>
<organism evidence="8 9">
    <name type="scientific">Morella rubra</name>
    <name type="common">Chinese bayberry</name>
    <dbReference type="NCBI Taxonomy" id="262757"/>
    <lineage>
        <taxon>Eukaryota</taxon>
        <taxon>Viridiplantae</taxon>
        <taxon>Streptophyta</taxon>
        <taxon>Embryophyta</taxon>
        <taxon>Tracheophyta</taxon>
        <taxon>Spermatophyta</taxon>
        <taxon>Magnoliopsida</taxon>
        <taxon>eudicotyledons</taxon>
        <taxon>Gunneridae</taxon>
        <taxon>Pentapetalae</taxon>
        <taxon>rosids</taxon>
        <taxon>fabids</taxon>
        <taxon>Fagales</taxon>
        <taxon>Myricaceae</taxon>
        <taxon>Morella</taxon>
    </lineage>
</organism>
<evidence type="ECO:0000313" key="9">
    <source>
        <dbReference type="Proteomes" id="UP000516437"/>
    </source>
</evidence>
<name>A0A6A1VF47_9ROSI</name>
<protein>
    <submittedName>
        <fullName evidence="8">Putative methyltransferase PMT21</fullName>
    </submittedName>
</protein>
<comment type="subcellular location">
    <subcellularLocation>
        <location evidence="7">Endomembrane system</location>
        <topology evidence="7">Single-pass membrane protein</topology>
    </subcellularLocation>
    <subcellularLocation>
        <location evidence="1">Membrane</location>
        <topology evidence="1">Single-pass type II membrane protein</topology>
    </subcellularLocation>
</comment>
<dbReference type="GO" id="GO:0016020">
    <property type="term" value="C:membrane"/>
    <property type="evidence" value="ECO:0007669"/>
    <property type="project" value="UniProtKB-SubCell"/>
</dbReference>
<dbReference type="Pfam" id="PF03141">
    <property type="entry name" value="Methyltransf_29"/>
    <property type="match status" value="1"/>
</dbReference>
<keyword evidence="9" id="KW-1185">Reference proteome</keyword>
<evidence type="ECO:0000256" key="1">
    <source>
        <dbReference type="ARBA" id="ARBA00004606"/>
    </source>
</evidence>
<dbReference type="InterPro" id="IPR053223">
    <property type="entry name" value="Prob_Methyltransferase"/>
</dbReference>
<keyword evidence="4 8" id="KW-0808">Transferase</keyword>
<dbReference type="OrthoDB" id="2013972at2759"/>
<evidence type="ECO:0000256" key="2">
    <source>
        <dbReference type="ARBA" id="ARBA00008361"/>
    </source>
</evidence>
<dbReference type="PANTHER" id="PTHR44067">
    <property type="entry name" value="S-ADENOSYL-L-METHIONINE-DEPENDENT METHYLTRANSFERASE SUPERFAMILY PROTEIN-RELATED"/>
    <property type="match status" value="1"/>
</dbReference>
<dbReference type="PANTHER" id="PTHR44067:SF7">
    <property type="entry name" value="METHYLTRANSFERASE TYPE 11 DOMAIN-CONTAINING PROTEIN"/>
    <property type="match status" value="1"/>
</dbReference>
<dbReference type="GO" id="GO:0032259">
    <property type="term" value="P:methylation"/>
    <property type="evidence" value="ECO:0007669"/>
    <property type="project" value="UniProtKB-KW"/>
</dbReference>
<dbReference type="Proteomes" id="UP000516437">
    <property type="component" value="Chromosome 6"/>
</dbReference>
<gene>
    <name evidence="8" type="ORF">CJ030_MR6G021466</name>
</gene>
<dbReference type="Gene3D" id="3.40.50.150">
    <property type="entry name" value="Vaccinia Virus protein VP39"/>
    <property type="match status" value="1"/>
</dbReference>
<dbReference type="GO" id="GO:0012505">
    <property type="term" value="C:endomembrane system"/>
    <property type="evidence" value="ECO:0007669"/>
    <property type="project" value="UniProtKB-SubCell"/>
</dbReference>
<evidence type="ECO:0000256" key="6">
    <source>
        <dbReference type="ARBA" id="ARBA00023180"/>
    </source>
</evidence>
<evidence type="ECO:0000256" key="3">
    <source>
        <dbReference type="ARBA" id="ARBA00022603"/>
    </source>
</evidence>
<sequence length="395" mass="44672">MDSSHKSKSMFTNLFFLFILLSTNFLTLFLSSTFHSSSGSWNLSTISKAIATLPTDDSDEPINVMQNTVDLPAEFVAFTSEQELPFGFSSNFDASSIFPPVGQACTQFPRELRSYMTYNVNGSCPDDELPAQKLLLKGCEPLPRRRCRPAAPAKYVEPYPLPTSLWKTPSDDSVVWTAYKCKNYDCLVNRKKREKGFTDCKDCFDLITGVEKNRWTSPIGYGLDFSIDEVLSTTKPGRIRIGLDIGGGVATFAVRMRERNITIVTTSMNLNGPFNNFIASRGVVPLYISISQRLPFFDNTLDIVHSMHVLSNWIPTTLLHFLMFDIYRVLRPGGLFWLDRFFCAGDQMEKVYQPLIESIGFKKLKWVTGKKHDRDPALGEMYLSALLKKPLHHSS</sequence>
<dbReference type="SUPFAM" id="SSF53335">
    <property type="entry name" value="S-adenosyl-L-methionine-dependent methyltransferases"/>
    <property type="match status" value="1"/>
</dbReference>
<dbReference type="GO" id="GO:0008168">
    <property type="term" value="F:methyltransferase activity"/>
    <property type="evidence" value="ECO:0007669"/>
    <property type="project" value="UniProtKB-KW"/>
</dbReference>
<keyword evidence="5" id="KW-0735">Signal-anchor</keyword>
<dbReference type="CDD" id="cd02440">
    <property type="entry name" value="AdoMet_MTases"/>
    <property type="match status" value="1"/>
</dbReference>
<reference evidence="8 9" key="1">
    <citation type="journal article" date="2019" name="Plant Biotechnol. J.">
        <title>The red bayberry genome and genetic basis of sex determination.</title>
        <authorList>
            <person name="Jia H.M."/>
            <person name="Jia H.J."/>
            <person name="Cai Q.L."/>
            <person name="Wang Y."/>
            <person name="Zhao H.B."/>
            <person name="Yang W.F."/>
            <person name="Wang G.Y."/>
            <person name="Li Y.H."/>
            <person name="Zhan D.L."/>
            <person name="Shen Y.T."/>
            <person name="Niu Q.F."/>
            <person name="Chang L."/>
            <person name="Qiu J."/>
            <person name="Zhao L."/>
            <person name="Xie H.B."/>
            <person name="Fu W.Y."/>
            <person name="Jin J."/>
            <person name="Li X.W."/>
            <person name="Jiao Y."/>
            <person name="Zhou C.C."/>
            <person name="Tu T."/>
            <person name="Chai C.Y."/>
            <person name="Gao J.L."/>
            <person name="Fan L.J."/>
            <person name="van de Weg E."/>
            <person name="Wang J.Y."/>
            <person name="Gao Z.S."/>
        </authorList>
    </citation>
    <scope>NUCLEOTIDE SEQUENCE [LARGE SCALE GENOMIC DNA]</scope>
    <source>
        <tissue evidence="8">Leaves</tissue>
    </source>
</reference>
<keyword evidence="5" id="KW-0812">Transmembrane</keyword>
<dbReference type="InterPro" id="IPR004159">
    <property type="entry name" value="Put_SAM_MeTrfase"/>
</dbReference>
<evidence type="ECO:0000256" key="4">
    <source>
        <dbReference type="ARBA" id="ARBA00022679"/>
    </source>
</evidence>
<dbReference type="InterPro" id="IPR029063">
    <property type="entry name" value="SAM-dependent_MTases_sf"/>
</dbReference>
<accession>A0A6A1VF47</accession>
<dbReference type="EMBL" id="RXIC02000024">
    <property type="protein sequence ID" value="KAB1211344.1"/>
    <property type="molecule type" value="Genomic_DNA"/>
</dbReference>
<comment type="caution">
    <text evidence="8">The sequence shown here is derived from an EMBL/GenBank/DDBJ whole genome shotgun (WGS) entry which is preliminary data.</text>
</comment>
<comment type="similarity">
    <text evidence="2">Belongs to the methyltransferase superfamily.</text>
</comment>
<evidence type="ECO:0000256" key="5">
    <source>
        <dbReference type="ARBA" id="ARBA00022968"/>
    </source>
</evidence>
<dbReference type="AlphaFoldDB" id="A0A6A1VF47"/>
<evidence type="ECO:0000313" key="8">
    <source>
        <dbReference type="EMBL" id="KAB1211344.1"/>
    </source>
</evidence>
<proteinExistence type="inferred from homology"/>
<keyword evidence="3 8" id="KW-0489">Methyltransferase</keyword>
<evidence type="ECO:0000256" key="7">
    <source>
        <dbReference type="ARBA" id="ARBA00037847"/>
    </source>
</evidence>